<evidence type="ECO:0000313" key="2">
    <source>
        <dbReference type="Proteomes" id="UP001151699"/>
    </source>
</evidence>
<dbReference type="Proteomes" id="UP001151699">
    <property type="component" value="Chromosome A"/>
</dbReference>
<organism evidence="1 2">
    <name type="scientific">Pseudolycoriella hygida</name>
    <dbReference type="NCBI Taxonomy" id="35572"/>
    <lineage>
        <taxon>Eukaryota</taxon>
        <taxon>Metazoa</taxon>
        <taxon>Ecdysozoa</taxon>
        <taxon>Arthropoda</taxon>
        <taxon>Hexapoda</taxon>
        <taxon>Insecta</taxon>
        <taxon>Pterygota</taxon>
        <taxon>Neoptera</taxon>
        <taxon>Endopterygota</taxon>
        <taxon>Diptera</taxon>
        <taxon>Nematocera</taxon>
        <taxon>Sciaroidea</taxon>
        <taxon>Sciaridae</taxon>
        <taxon>Pseudolycoriella</taxon>
    </lineage>
</organism>
<gene>
    <name evidence="1" type="ORF">Bhyg_03934</name>
</gene>
<proteinExistence type="predicted"/>
<name>A0A9Q0NEI6_9DIPT</name>
<sequence length="27" mass="3254">MDNIFPNDCLESCRFRFFTVCRQRAIA</sequence>
<accession>A0A9Q0NEI6</accession>
<keyword evidence="2" id="KW-1185">Reference proteome</keyword>
<dbReference type="AlphaFoldDB" id="A0A9Q0NEI6"/>
<reference evidence="1" key="1">
    <citation type="submission" date="2022-07" db="EMBL/GenBank/DDBJ databases">
        <authorList>
            <person name="Trinca V."/>
            <person name="Uliana J.V.C."/>
            <person name="Torres T.T."/>
            <person name="Ward R.J."/>
            <person name="Monesi N."/>
        </authorList>
    </citation>
    <scope>NUCLEOTIDE SEQUENCE</scope>
    <source>
        <strain evidence="1">HSMRA1968</strain>
        <tissue evidence="1">Whole embryos</tissue>
    </source>
</reference>
<protein>
    <submittedName>
        <fullName evidence="1">Uncharacterized protein</fullName>
    </submittedName>
</protein>
<dbReference type="EMBL" id="WJQU01000001">
    <property type="protein sequence ID" value="KAJ6648703.1"/>
    <property type="molecule type" value="Genomic_DNA"/>
</dbReference>
<evidence type="ECO:0000313" key="1">
    <source>
        <dbReference type="EMBL" id="KAJ6648703.1"/>
    </source>
</evidence>
<comment type="caution">
    <text evidence="1">The sequence shown here is derived from an EMBL/GenBank/DDBJ whole genome shotgun (WGS) entry which is preliminary data.</text>
</comment>
<feature type="non-terminal residue" evidence="1">
    <location>
        <position position="1"/>
    </location>
</feature>